<keyword evidence="3" id="KW-1185">Reference proteome</keyword>
<reference evidence="3" key="1">
    <citation type="submission" date="2017-03" db="EMBL/GenBank/DDBJ databases">
        <title>Phytopthora megakarya and P. palmivora, two closely related causual agents of cacao black pod achieved similar genome size and gene model numbers by different mechanisms.</title>
        <authorList>
            <person name="Ali S."/>
            <person name="Shao J."/>
            <person name="Larry D.J."/>
            <person name="Kronmiller B."/>
            <person name="Shen D."/>
            <person name="Strem M.D."/>
            <person name="Melnick R.L."/>
            <person name="Guiltinan M.J."/>
            <person name="Tyler B.M."/>
            <person name="Meinhardt L.W."/>
            <person name="Bailey B.A."/>
        </authorList>
    </citation>
    <scope>NUCLEOTIDE SEQUENCE [LARGE SCALE GENOMIC DNA]</scope>
    <source>
        <strain evidence="3">zdho120</strain>
    </source>
</reference>
<feature type="compositionally biased region" description="Low complexity" evidence="1">
    <location>
        <begin position="149"/>
        <end position="162"/>
    </location>
</feature>
<evidence type="ECO:0000313" key="3">
    <source>
        <dbReference type="Proteomes" id="UP000198211"/>
    </source>
</evidence>
<evidence type="ECO:0000313" key="2">
    <source>
        <dbReference type="EMBL" id="OWY97214.1"/>
    </source>
</evidence>
<comment type="caution">
    <text evidence="2">The sequence shown here is derived from an EMBL/GenBank/DDBJ whole genome shotgun (WGS) entry which is preliminary data.</text>
</comment>
<dbReference type="STRING" id="4795.A0A225UVV9"/>
<dbReference type="Proteomes" id="UP000198211">
    <property type="component" value="Unassembled WGS sequence"/>
</dbReference>
<protein>
    <submittedName>
        <fullName evidence="2">Uncharacterized protein</fullName>
    </submittedName>
</protein>
<sequence>MSSDGQSLPRTSVKKKKLVRNDRVLQRNKVYFSGQQVKRDDSANGQCSEHQKSRKVLESVHAKRKRVVRESSHITKKRVRTPGDHKKKKRKTVAPLSQEFRSDSSSPAFSPQPIPSRKSITALYAASQQETRGREGATDAFRRYRCRKSVSTTSTKTHSGTVLPSPASKISENVLSSPSPSPISRKKRRVFTYFNTDQVALDDLQAQERELAWIRSQHKQTPVRSHLPKPAAQKQKTSRPVSSHLHADRADDLKDIRDNDEQQNQTKAKMKTSATLAQISPVISCNAMVHPTSYRGVFFGEAPTNILSHTGKTCTEPFVSICDCPLTFYDETNKLTSHCAISNTFGKLNQCISSVFPSDMAKPQSDVNRSVRSLVTANLPIIRRCHRRKVKAILSEARQKISSYQASLNDHMRAYRSQKVMTSHLFSRSAAEKHTARQLKTVKHTCSMNAQRVSFQIGRGNDFIREKTVSSLIQINYIDKVRSLRKYTTSIGLRANIRVEDDPILRYTTTNGIDRANGGEELMKKYGLRIGNVADEEVAEYMLRLVVGRLGDSEQVFHALKVELGFSQANTTYSELTKLHDSTQRATSRLCRVESLGRDDKRASDPDVVAIVNLMEQSSLSTASHAKVLSRRLQPPLRNLESTILDNLMSDATARMGTLGLRATDSYNEL</sequence>
<evidence type="ECO:0000256" key="1">
    <source>
        <dbReference type="SAM" id="MobiDB-lite"/>
    </source>
</evidence>
<feature type="compositionally biased region" description="Basic residues" evidence="1">
    <location>
        <begin position="74"/>
        <end position="92"/>
    </location>
</feature>
<organism evidence="2 3">
    <name type="scientific">Phytophthora megakarya</name>
    <dbReference type="NCBI Taxonomy" id="4795"/>
    <lineage>
        <taxon>Eukaryota</taxon>
        <taxon>Sar</taxon>
        <taxon>Stramenopiles</taxon>
        <taxon>Oomycota</taxon>
        <taxon>Peronosporomycetes</taxon>
        <taxon>Peronosporales</taxon>
        <taxon>Peronosporaceae</taxon>
        <taxon>Phytophthora</taxon>
    </lineage>
</organism>
<feature type="compositionally biased region" description="Basic and acidic residues" evidence="1">
    <location>
        <begin position="245"/>
        <end position="260"/>
    </location>
</feature>
<feature type="region of interest" description="Disordered" evidence="1">
    <location>
        <begin position="148"/>
        <end position="184"/>
    </location>
</feature>
<feature type="compositionally biased region" description="Polar residues" evidence="1">
    <location>
        <begin position="262"/>
        <end position="273"/>
    </location>
</feature>
<feature type="region of interest" description="Disordered" evidence="1">
    <location>
        <begin position="217"/>
        <end position="273"/>
    </location>
</feature>
<feature type="non-terminal residue" evidence="2">
    <location>
        <position position="670"/>
    </location>
</feature>
<gene>
    <name evidence="2" type="ORF">PHMEG_00032314</name>
</gene>
<proteinExistence type="predicted"/>
<dbReference type="EMBL" id="NBNE01010713">
    <property type="protein sequence ID" value="OWY97214.1"/>
    <property type="molecule type" value="Genomic_DNA"/>
</dbReference>
<accession>A0A225UVV9</accession>
<feature type="region of interest" description="Disordered" evidence="1">
    <location>
        <begin position="1"/>
        <end position="117"/>
    </location>
</feature>
<feature type="compositionally biased region" description="Basic and acidic residues" evidence="1">
    <location>
        <begin position="49"/>
        <end position="61"/>
    </location>
</feature>
<feature type="compositionally biased region" description="Polar residues" evidence="1">
    <location>
        <begin position="1"/>
        <end position="10"/>
    </location>
</feature>
<name>A0A225UVV9_9STRA</name>
<dbReference type="OrthoDB" id="89860at2759"/>
<dbReference type="AlphaFoldDB" id="A0A225UVV9"/>